<sequence>MWLTPELPLASCNDDNRQEEERTFHLQMNNIFLALARLHSIRTLDLFEDVRQVVQGCVLPGVLSTEYFNWKCIPGSEEDCYFHDSNTIDFKQKMTTILTNKSLLRSDFPLPTVARFVETGEKDPREIINKKQAYEMRRYVMANARKRTPRKFEDLYFDESMFEQVQYYGDHDNHHHHGGPMGYRAHQSETGREANLFRLEGRRFESRITRMLDARLPGKNHTDVMSEWLQTLVTTSPDEYGLMVPELAVSIRKHLDEMLGEPNRAPPGEYLDHHLQHHQHHNQEGVRSPQNPNNRMKMLVEEDEEVVDLVVEEVVTDGILLSRRTTTATGENTF</sequence>
<protein>
    <submittedName>
        <fullName evidence="1">Uncharacterized protein</fullName>
    </submittedName>
</protein>
<dbReference type="EMBL" id="PDUG01000029">
    <property type="protein sequence ID" value="PIC12037.1"/>
    <property type="molecule type" value="Genomic_DNA"/>
</dbReference>
<proteinExistence type="predicted"/>
<keyword evidence="2" id="KW-1185">Reference proteome</keyword>
<evidence type="ECO:0000313" key="1">
    <source>
        <dbReference type="EMBL" id="PIC12037.1"/>
    </source>
</evidence>
<dbReference type="Proteomes" id="UP000230233">
    <property type="component" value="Unassembled WGS sequence"/>
</dbReference>
<evidence type="ECO:0000313" key="2">
    <source>
        <dbReference type="Proteomes" id="UP000230233"/>
    </source>
</evidence>
<name>A0A2G5SAG7_9PELO</name>
<reference evidence="2" key="1">
    <citation type="submission" date="2017-10" db="EMBL/GenBank/DDBJ databases">
        <title>Rapid genome shrinkage in a self-fertile nematode reveals novel sperm competition proteins.</title>
        <authorList>
            <person name="Yin D."/>
            <person name="Schwarz E.M."/>
            <person name="Thomas C.G."/>
            <person name="Felde R.L."/>
            <person name="Korf I.F."/>
            <person name="Cutter A.D."/>
            <person name="Schartner C.M."/>
            <person name="Ralston E.J."/>
            <person name="Meyer B.J."/>
            <person name="Haag E.S."/>
        </authorList>
    </citation>
    <scope>NUCLEOTIDE SEQUENCE [LARGE SCALE GENOMIC DNA]</scope>
    <source>
        <strain evidence="2">JU1422</strain>
    </source>
</reference>
<comment type="caution">
    <text evidence="1">The sequence shown here is derived from an EMBL/GenBank/DDBJ whole genome shotgun (WGS) entry which is preliminary data.</text>
</comment>
<organism evidence="1 2">
    <name type="scientific">Caenorhabditis nigoni</name>
    <dbReference type="NCBI Taxonomy" id="1611254"/>
    <lineage>
        <taxon>Eukaryota</taxon>
        <taxon>Metazoa</taxon>
        <taxon>Ecdysozoa</taxon>
        <taxon>Nematoda</taxon>
        <taxon>Chromadorea</taxon>
        <taxon>Rhabditida</taxon>
        <taxon>Rhabditina</taxon>
        <taxon>Rhabditomorpha</taxon>
        <taxon>Rhabditoidea</taxon>
        <taxon>Rhabditidae</taxon>
        <taxon>Peloderinae</taxon>
        <taxon>Caenorhabditis</taxon>
    </lineage>
</organism>
<accession>A0A2G5SAG7</accession>
<dbReference type="AlphaFoldDB" id="A0A2G5SAG7"/>
<gene>
    <name evidence="1" type="ORF">B9Z55_028662</name>
</gene>